<gene>
    <name evidence="2" type="ORF">SAMN05421835_11430</name>
</gene>
<reference evidence="2 3" key="1">
    <citation type="submission" date="2016-10" db="EMBL/GenBank/DDBJ databases">
        <authorList>
            <person name="de Groot N.N."/>
        </authorList>
    </citation>
    <scope>NUCLEOTIDE SEQUENCE [LARGE SCALE GENOMIC DNA]</scope>
    <source>
        <strain evidence="2 3">DSM 44468</strain>
    </source>
</reference>
<sequence length="148" mass="16263">MSDKTAFNSDAIKESANRLGSIMDDMSAFDELKPQWPNAGHFDTAQWLERVVDDRRNGVVAHAERLKIVLNDLKTNLTAIAEDFTSTDGDNAGKIKSRVDTMESTISSDVTSLSQNTENEQHNFSGGPEKPEENNSDGDGYDDVLKPA</sequence>
<feature type="compositionally biased region" description="Polar residues" evidence="1">
    <location>
        <begin position="102"/>
        <end position="124"/>
    </location>
</feature>
<dbReference type="OrthoDB" id="3696103at2"/>
<evidence type="ECO:0000313" key="2">
    <source>
        <dbReference type="EMBL" id="SFK12083.1"/>
    </source>
</evidence>
<dbReference type="STRING" id="115433.SAMN05421835_11430"/>
<dbReference type="EMBL" id="FORP01000014">
    <property type="protein sequence ID" value="SFK12083.1"/>
    <property type="molecule type" value="Genomic_DNA"/>
</dbReference>
<accession>A0A1I3WXG9</accession>
<evidence type="ECO:0000313" key="3">
    <source>
        <dbReference type="Proteomes" id="UP000199025"/>
    </source>
</evidence>
<evidence type="ECO:0000256" key="1">
    <source>
        <dbReference type="SAM" id="MobiDB-lite"/>
    </source>
</evidence>
<proteinExistence type="predicted"/>
<name>A0A1I3WXG9_9PSEU</name>
<keyword evidence="3" id="KW-1185">Reference proteome</keyword>
<evidence type="ECO:0008006" key="4">
    <source>
        <dbReference type="Google" id="ProtNLM"/>
    </source>
</evidence>
<dbReference type="RefSeq" id="WP_091510886.1">
    <property type="nucleotide sequence ID" value="NZ_CBDQZW010000049.1"/>
</dbReference>
<dbReference type="Proteomes" id="UP000199025">
    <property type="component" value="Unassembled WGS sequence"/>
</dbReference>
<organism evidence="2 3">
    <name type="scientific">Amycolatopsis sacchari</name>
    <dbReference type="NCBI Taxonomy" id="115433"/>
    <lineage>
        <taxon>Bacteria</taxon>
        <taxon>Bacillati</taxon>
        <taxon>Actinomycetota</taxon>
        <taxon>Actinomycetes</taxon>
        <taxon>Pseudonocardiales</taxon>
        <taxon>Pseudonocardiaceae</taxon>
        <taxon>Amycolatopsis</taxon>
    </lineage>
</organism>
<protein>
    <recommendedName>
        <fullName evidence="4">Excreted virulence factor EspC, type VII ESX diderm</fullName>
    </recommendedName>
</protein>
<feature type="region of interest" description="Disordered" evidence="1">
    <location>
        <begin position="99"/>
        <end position="148"/>
    </location>
</feature>
<dbReference type="AlphaFoldDB" id="A0A1I3WXG9"/>